<keyword evidence="4" id="KW-1185">Reference proteome</keyword>
<gene>
    <name evidence="3" type="ORF">PH603_09245</name>
</gene>
<dbReference type="PANTHER" id="PTHR34700:SF4">
    <property type="entry name" value="PHAGE-LIKE ELEMENT PBSX PROTEIN XKDP"/>
    <property type="match status" value="1"/>
</dbReference>
<evidence type="ECO:0000256" key="1">
    <source>
        <dbReference type="SAM" id="Phobius"/>
    </source>
</evidence>
<protein>
    <submittedName>
        <fullName evidence="3">LysM peptidoglycan-binding domain-containing protein</fullName>
    </submittedName>
</protein>
<organism evidence="3 4">
    <name type="scientific">Gimibacter soli</name>
    <dbReference type="NCBI Taxonomy" id="3024400"/>
    <lineage>
        <taxon>Bacteria</taxon>
        <taxon>Pseudomonadati</taxon>
        <taxon>Pseudomonadota</taxon>
        <taxon>Alphaproteobacteria</taxon>
        <taxon>Kordiimonadales</taxon>
        <taxon>Temperatibacteraceae</taxon>
        <taxon>Gimibacter</taxon>
    </lineage>
</organism>
<dbReference type="InterPro" id="IPR013783">
    <property type="entry name" value="Ig-like_fold"/>
</dbReference>
<dbReference type="Proteomes" id="UP001217500">
    <property type="component" value="Chromosome"/>
</dbReference>
<evidence type="ECO:0000313" key="3">
    <source>
        <dbReference type="EMBL" id="WCL52723.1"/>
    </source>
</evidence>
<feature type="transmembrane region" description="Helical" evidence="1">
    <location>
        <begin position="16"/>
        <end position="33"/>
    </location>
</feature>
<keyword evidence="1" id="KW-1133">Transmembrane helix</keyword>
<name>A0AAF0BFP4_9PROT</name>
<dbReference type="Gene3D" id="3.10.350.10">
    <property type="entry name" value="LysM domain"/>
    <property type="match status" value="1"/>
</dbReference>
<sequence>MAFETENDGLPPKVKLAAIIVIVLAVSAVIWQFTAGNGTPAPTGPVVPGAKEQPVAEAPQKPAFDLVRIARGGTGVIAGRVAPNAHVTLYANDVKIAEVDADAQGEWVIVLEQPLEAGSVSLNLKSHDPATGTVAEADDVVVVSVPEPDDRSFAERDESGVVAVLSPKSGEGGSRLLQKPGTASIAEVGDSLSVDALDYGDGGSPVISGRALPRVDVRVYVDDEFIGVTRVKDDGTWSVTAANTIGGGRHTIRVDQTIGKDGTVQLRIEQPVEAGLPLDPRQAAGGVIVQPGNTLWHIARQLYGSGVRYTMIFKENSEVIRDPDLIYPGQMFRLPEGERG</sequence>
<dbReference type="PROSITE" id="PS51782">
    <property type="entry name" value="LYSM"/>
    <property type="match status" value="1"/>
</dbReference>
<dbReference type="AlphaFoldDB" id="A0AAF0BFP4"/>
<dbReference type="EMBL" id="CP116805">
    <property type="protein sequence ID" value="WCL52723.1"/>
    <property type="molecule type" value="Genomic_DNA"/>
</dbReference>
<dbReference type="InterPro" id="IPR018392">
    <property type="entry name" value="LysM"/>
</dbReference>
<keyword evidence="1" id="KW-0472">Membrane</keyword>
<dbReference type="CDD" id="cd00118">
    <property type="entry name" value="LysM"/>
    <property type="match status" value="1"/>
</dbReference>
<dbReference type="RefSeq" id="WP_289502090.1">
    <property type="nucleotide sequence ID" value="NZ_CP116805.1"/>
</dbReference>
<evidence type="ECO:0000259" key="2">
    <source>
        <dbReference type="PROSITE" id="PS51782"/>
    </source>
</evidence>
<dbReference type="Pfam" id="PF01476">
    <property type="entry name" value="LysM"/>
    <property type="match status" value="1"/>
</dbReference>
<proteinExistence type="predicted"/>
<evidence type="ECO:0000313" key="4">
    <source>
        <dbReference type="Proteomes" id="UP001217500"/>
    </source>
</evidence>
<feature type="domain" description="LysM" evidence="2">
    <location>
        <begin position="285"/>
        <end position="334"/>
    </location>
</feature>
<dbReference type="Gene3D" id="2.60.40.10">
    <property type="entry name" value="Immunoglobulins"/>
    <property type="match status" value="2"/>
</dbReference>
<dbReference type="InterPro" id="IPR036779">
    <property type="entry name" value="LysM_dom_sf"/>
</dbReference>
<dbReference type="PANTHER" id="PTHR34700">
    <property type="entry name" value="POTASSIUM BINDING PROTEIN KBP"/>
    <property type="match status" value="1"/>
</dbReference>
<reference evidence="3" key="1">
    <citation type="submission" date="2023-01" db="EMBL/GenBank/DDBJ databases">
        <title>The genome sequence of Kordiimonadaceae bacterium 6D33.</title>
        <authorList>
            <person name="Liu Y."/>
        </authorList>
    </citation>
    <scope>NUCLEOTIDE SEQUENCE</scope>
    <source>
        <strain evidence="3">6D33</strain>
    </source>
</reference>
<dbReference type="SUPFAM" id="SSF54106">
    <property type="entry name" value="LysM domain"/>
    <property type="match status" value="1"/>
</dbReference>
<dbReference type="KEGG" id="gso:PH603_09245"/>
<dbReference type="InterPro" id="IPR052196">
    <property type="entry name" value="Bact_Kbp"/>
</dbReference>
<keyword evidence="1" id="KW-0812">Transmembrane</keyword>
<accession>A0AAF0BFP4</accession>